<proteinExistence type="predicted"/>
<sequence length="173" mass="18198">MKEGRLGSPLLAKKYPMNFVNKEWSKVSFSQMRVLGCLACCTFFLVGCGPDLSHLPPTVTAEGIVTLDGAPVEGAQVVFISMEGESASAASDSSGKFALRAFDEKPGAIPGTYKVQVSKTIAEATGKQDPDGGDIIKFNFGVPKKYTGIGTSGLEMTVPEAGSSDLKIELVTK</sequence>
<reference evidence="1 2" key="1">
    <citation type="submission" date="2019-02" db="EMBL/GenBank/DDBJ databases">
        <title>Deep-cultivation of Planctomycetes and their phenomic and genomic characterization uncovers novel biology.</title>
        <authorList>
            <person name="Wiegand S."/>
            <person name="Jogler M."/>
            <person name="Boedeker C."/>
            <person name="Pinto D."/>
            <person name="Vollmers J."/>
            <person name="Rivas-Marin E."/>
            <person name="Kohn T."/>
            <person name="Peeters S.H."/>
            <person name="Heuer A."/>
            <person name="Rast P."/>
            <person name="Oberbeckmann S."/>
            <person name="Bunk B."/>
            <person name="Jeske O."/>
            <person name="Meyerdierks A."/>
            <person name="Storesund J.E."/>
            <person name="Kallscheuer N."/>
            <person name="Luecker S."/>
            <person name="Lage O.M."/>
            <person name="Pohl T."/>
            <person name="Merkel B.J."/>
            <person name="Hornburger P."/>
            <person name="Mueller R.-W."/>
            <person name="Bruemmer F."/>
            <person name="Labrenz M."/>
            <person name="Spormann A.M."/>
            <person name="Op den Camp H."/>
            <person name="Overmann J."/>
            <person name="Amann R."/>
            <person name="Jetten M.S.M."/>
            <person name="Mascher T."/>
            <person name="Medema M.H."/>
            <person name="Devos D.P."/>
            <person name="Kaster A.-K."/>
            <person name="Ovreas L."/>
            <person name="Rohde M."/>
            <person name="Galperin M.Y."/>
            <person name="Jogler C."/>
        </authorList>
    </citation>
    <scope>NUCLEOTIDE SEQUENCE [LARGE SCALE GENOMIC DNA]</scope>
    <source>
        <strain evidence="1 2">Q31a</strain>
    </source>
</reference>
<accession>A0A518G922</accession>
<evidence type="ECO:0008006" key="3">
    <source>
        <dbReference type="Google" id="ProtNLM"/>
    </source>
</evidence>
<dbReference type="KEGG" id="ahel:Q31a_33920"/>
<evidence type="ECO:0000313" key="1">
    <source>
        <dbReference type="EMBL" id="QDV25070.1"/>
    </source>
</evidence>
<gene>
    <name evidence="1" type="ORF">Q31a_33920</name>
</gene>
<name>A0A518G922_9BACT</name>
<organism evidence="1 2">
    <name type="scientific">Aureliella helgolandensis</name>
    <dbReference type="NCBI Taxonomy" id="2527968"/>
    <lineage>
        <taxon>Bacteria</taxon>
        <taxon>Pseudomonadati</taxon>
        <taxon>Planctomycetota</taxon>
        <taxon>Planctomycetia</taxon>
        <taxon>Pirellulales</taxon>
        <taxon>Pirellulaceae</taxon>
        <taxon>Aureliella</taxon>
    </lineage>
</organism>
<dbReference type="Gene3D" id="2.60.40.1120">
    <property type="entry name" value="Carboxypeptidase-like, regulatory domain"/>
    <property type="match status" value="1"/>
</dbReference>
<dbReference type="EMBL" id="CP036298">
    <property type="protein sequence ID" value="QDV25070.1"/>
    <property type="molecule type" value="Genomic_DNA"/>
</dbReference>
<evidence type="ECO:0000313" key="2">
    <source>
        <dbReference type="Proteomes" id="UP000318017"/>
    </source>
</evidence>
<dbReference type="AlphaFoldDB" id="A0A518G922"/>
<keyword evidence="2" id="KW-1185">Reference proteome</keyword>
<protein>
    <recommendedName>
        <fullName evidence="3">Carboxypeptidase regulatory-like domain-containing protein</fullName>
    </recommendedName>
</protein>
<dbReference type="Proteomes" id="UP000318017">
    <property type="component" value="Chromosome"/>
</dbReference>